<dbReference type="RefSeq" id="WP_089534059.1">
    <property type="nucleotide sequence ID" value="NZ_CP022437.1"/>
</dbReference>
<name>A0A221MHE9_9BACI</name>
<protein>
    <submittedName>
        <fullName evidence="2">Uncharacterized protein</fullName>
    </submittedName>
</protein>
<dbReference type="EMBL" id="CP022437">
    <property type="protein sequence ID" value="ASN07065.1"/>
    <property type="molecule type" value="Genomic_DNA"/>
</dbReference>
<keyword evidence="1" id="KW-0812">Transmembrane</keyword>
<proteinExistence type="predicted"/>
<accession>A0A221MHE9</accession>
<dbReference type="KEGG" id="vne:CFK40_19620"/>
<keyword evidence="1" id="KW-0472">Membrane</keyword>
<keyword evidence="3" id="KW-1185">Reference proteome</keyword>
<evidence type="ECO:0000313" key="2">
    <source>
        <dbReference type="EMBL" id="ASN07065.1"/>
    </source>
</evidence>
<dbReference type="AlphaFoldDB" id="A0A221MHE9"/>
<gene>
    <name evidence="2" type="ORF">CFK40_19620</name>
</gene>
<evidence type="ECO:0000313" key="3">
    <source>
        <dbReference type="Proteomes" id="UP000204391"/>
    </source>
</evidence>
<sequence>MSCNRYFDECRKNVGRSVGIRTKDGRYHRGVITNVNHSHVFLRPCGNRNLGGFGYGFGGGYGYGRGFAVPLATIAALSLLFFW</sequence>
<dbReference type="OrthoDB" id="2991597at2"/>
<reference evidence="2 3" key="1">
    <citation type="journal article" date="2003" name="Int. J. Syst. Evol. Microbiol.">
        <title>Virgibacillus carmonensis sp. nov., Virgibacillus necropolis sp. nov. and Virgibacillus picturae sp. nov., three novel species isolated from deteriorated mural paintings, transfer of the species of the genus salibacillus to Virgibacillus, as Virgibacillus marismortui comb. nov. and Virgibacillus salexigens comb. nov., and emended description of the genus Virgibacillus.</title>
        <authorList>
            <person name="Heyrman J."/>
            <person name="Logan N.A."/>
            <person name="Busse H.J."/>
            <person name="Balcaen A."/>
            <person name="Lebbe L."/>
            <person name="Rodriguez-Diaz M."/>
            <person name="Swings J."/>
            <person name="De Vos P."/>
        </authorList>
    </citation>
    <scope>NUCLEOTIDE SEQUENCE [LARGE SCALE GENOMIC DNA]</scope>
    <source>
        <strain evidence="2 3">LMG 19488</strain>
    </source>
</reference>
<evidence type="ECO:0000256" key="1">
    <source>
        <dbReference type="SAM" id="Phobius"/>
    </source>
</evidence>
<feature type="transmembrane region" description="Helical" evidence="1">
    <location>
        <begin position="63"/>
        <end position="82"/>
    </location>
</feature>
<dbReference type="Proteomes" id="UP000204391">
    <property type="component" value="Chromosome"/>
</dbReference>
<organism evidence="2 3">
    <name type="scientific">Virgibacillus necropolis</name>
    <dbReference type="NCBI Taxonomy" id="163877"/>
    <lineage>
        <taxon>Bacteria</taxon>
        <taxon>Bacillati</taxon>
        <taxon>Bacillota</taxon>
        <taxon>Bacilli</taxon>
        <taxon>Bacillales</taxon>
        <taxon>Bacillaceae</taxon>
        <taxon>Virgibacillus</taxon>
    </lineage>
</organism>
<keyword evidence="1" id="KW-1133">Transmembrane helix</keyword>